<gene>
    <name evidence="1" type="ORF">CPELLU_LOCUS6585</name>
</gene>
<organism evidence="1 2">
    <name type="scientific">Cetraspora pellucida</name>
    <dbReference type="NCBI Taxonomy" id="1433469"/>
    <lineage>
        <taxon>Eukaryota</taxon>
        <taxon>Fungi</taxon>
        <taxon>Fungi incertae sedis</taxon>
        <taxon>Mucoromycota</taxon>
        <taxon>Glomeromycotina</taxon>
        <taxon>Glomeromycetes</taxon>
        <taxon>Diversisporales</taxon>
        <taxon>Gigasporaceae</taxon>
        <taxon>Cetraspora</taxon>
    </lineage>
</organism>
<reference evidence="1" key="1">
    <citation type="submission" date="2021-06" db="EMBL/GenBank/DDBJ databases">
        <authorList>
            <person name="Kallberg Y."/>
            <person name="Tangrot J."/>
            <person name="Rosling A."/>
        </authorList>
    </citation>
    <scope>NUCLEOTIDE SEQUENCE</scope>
    <source>
        <strain evidence="1">FL966</strain>
    </source>
</reference>
<protein>
    <submittedName>
        <fullName evidence="1">20672_t:CDS:1</fullName>
    </submittedName>
</protein>
<dbReference type="AlphaFoldDB" id="A0A9N9GA66"/>
<comment type="caution">
    <text evidence="1">The sequence shown here is derived from an EMBL/GenBank/DDBJ whole genome shotgun (WGS) entry which is preliminary data.</text>
</comment>
<sequence length="166" mass="19756">MNQPRYHSNPQKLWKDLKAEGYQFPYKKVCEWLTKQNEWQKHAPPLKDTPQVTKILYKVQYAVESITSNSKLIRAWVKHLPKVIDYLNNYPTRLIRAPGSSKWDDLESQRKRDQKKQEICKEQDIDLIEILYGANLFPYIKHKLQEKGYLQNIDINSISKSDYSSE</sequence>
<dbReference type="OrthoDB" id="2410995at2759"/>
<name>A0A9N9GA66_9GLOM</name>
<evidence type="ECO:0000313" key="2">
    <source>
        <dbReference type="Proteomes" id="UP000789759"/>
    </source>
</evidence>
<dbReference type="Proteomes" id="UP000789759">
    <property type="component" value="Unassembled WGS sequence"/>
</dbReference>
<dbReference type="EMBL" id="CAJVQA010004136">
    <property type="protein sequence ID" value="CAG8592144.1"/>
    <property type="molecule type" value="Genomic_DNA"/>
</dbReference>
<keyword evidence="2" id="KW-1185">Reference proteome</keyword>
<proteinExistence type="predicted"/>
<evidence type="ECO:0000313" key="1">
    <source>
        <dbReference type="EMBL" id="CAG8592144.1"/>
    </source>
</evidence>
<accession>A0A9N9GA66</accession>